<dbReference type="EMBL" id="DTBJ01000055">
    <property type="protein sequence ID" value="HGM59181.1"/>
    <property type="molecule type" value="Genomic_DNA"/>
</dbReference>
<comment type="caution">
    <text evidence="1">The sequence shown here is derived from an EMBL/GenBank/DDBJ whole genome shotgun (WGS) entry which is preliminary data.</text>
</comment>
<accession>A0A7C4D7Z1</accession>
<organism evidence="1">
    <name type="scientific">Staphylothermus marinus</name>
    <dbReference type="NCBI Taxonomy" id="2280"/>
    <lineage>
        <taxon>Archaea</taxon>
        <taxon>Thermoproteota</taxon>
        <taxon>Thermoprotei</taxon>
        <taxon>Desulfurococcales</taxon>
        <taxon>Desulfurococcaceae</taxon>
        <taxon>Staphylothermus</taxon>
    </lineage>
</organism>
<dbReference type="AlphaFoldDB" id="A0A7C4D7Z1"/>
<name>A0A7C4D7Z1_STAMA</name>
<evidence type="ECO:0000313" key="1">
    <source>
        <dbReference type="EMBL" id="HGM59181.1"/>
    </source>
</evidence>
<sequence length="194" mass="23315">MALLQCARYYVLNRDIDRAKSFGLNRAVFYAWAKHYGSDRRRRFIDIEEEIRRSIVKGVKPIKCPEGYVEELGECVKKSERGFYTMNDVEQTPYDYNQQIVNKINRLINYDKIWSIALDYLSKFPEWVLKDPVKFYKYVYEPVRDVFFQRILVEGRIDPSKNIVERIESMEKMMEKTRSKQKSIIDFTKDGFEK</sequence>
<proteinExistence type="predicted"/>
<reference evidence="1" key="1">
    <citation type="journal article" date="2020" name="mSystems">
        <title>Genome- and Community-Level Interaction Insights into Carbon Utilization and Element Cycling Functions of Hydrothermarchaeota in Hydrothermal Sediment.</title>
        <authorList>
            <person name="Zhou Z."/>
            <person name="Liu Y."/>
            <person name="Xu W."/>
            <person name="Pan J."/>
            <person name="Luo Z.H."/>
            <person name="Li M."/>
        </authorList>
    </citation>
    <scope>NUCLEOTIDE SEQUENCE [LARGE SCALE GENOMIC DNA]</scope>
    <source>
        <strain evidence="1">SpSt-642</strain>
    </source>
</reference>
<protein>
    <submittedName>
        <fullName evidence="1">Uncharacterized protein</fullName>
    </submittedName>
</protein>
<gene>
    <name evidence="1" type="ORF">ENU14_06340</name>
</gene>